<evidence type="ECO:0000313" key="3">
    <source>
        <dbReference type="EMBL" id="JAP99248.1"/>
    </source>
</evidence>
<dbReference type="AlphaFoldDB" id="A0A0A9XLZ4"/>
<dbReference type="EMBL" id="GDHC01019380">
    <property type="protein sequence ID" value="JAP99248.1"/>
    <property type="molecule type" value="Transcribed_RNA"/>
</dbReference>
<dbReference type="GO" id="GO:0003743">
    <property type="term" value="F:translation initiation factor activity"/>
    <property type="evidence" value="ECO:0007669"/>
    <property type="project" value="UniProtKB-KW"/>
</dbReference>
<reference evidence="1" key="1">
    <citation type="journal article" date="2014" name="PLoS ONE">
        <title>Transcriptome-Based Identification of ABC Transporters in the Western Tarnished Plant Bug Lygus hesperus.</title>
        <authorList>
            <person name="Hull J.J."/>
            <person name="Chaney K."/>
            <person name="Geib S.M."/>
            <person name="Fabrick J.A."/>
            <person name="Brent C.S."/>
            <person name="Walsh D."/>
            <person name="Lavine L.C."/>
        </authorList>
    </citation>
    <scope>NUCLEOTIDE SEQUENCE</scope>
</reference>
<name>A0A0A9XLZ4_LYGHE</name>
<evidence type="ECO:0000313" key="4">
    <source>
        <dbReference type="EMBL" id="JAQ08715.1"/>
    </source>
</evidence>
<proteinExistence type="predicted"/>
<organism evidence="1">
    <name type="scientific">Lygus hesperus</name>
    <name type="common">Western plant bug</name>
    <dbReference type="NCBI Taxonomy" id="30085"/>
    <lineage>
        <taxon>Eukaryota</taxon>
        <taxon>Metazoa</taxon>
        <taxon>Ecdysozoa</taxon>
        <taxon>Arthropoda</taxon>
        <taxon>Hexapoda</taxon>
        <taxon>Insecta</taxon>
        <taxon>Pterygota</taxon>
        <taxon>Neoptera</taxon>
        <taxon>Paraneoptera</taxon>
        <taxon>Hemiptera</taxon>
        <taxon>Heteroptera</taxon>
        <taxon>Panheteroptera</taxon>
        <taxon>Cimicomorpha</taxon>
        <taxon>Miridae</taxon>
        <taxon>Mirini</taxon>
        <taxon>Lygus</taxon>
    </lineage>
</organism>
<reference evidence="3" key="3">
    <citation type="journal article" date="2016" name="Gigascience">
        <title>De novo construction of an expanded transcriptome assembly for the western tarnished plant bug, Lygus hesperus.</title>
        <authorList>
            <person name="Tassone E.E."/>
            <person name="Geib S.M."/>
            <person name="Hall B."/>
            <person name="Fabrick J.A."/>
            <person name="Brent C.S."/>
            <person name="Hull J.J."/>
        </authorList>
    </citation>
    <scope>NUCLEOTIDE SEQUENCE</scope>
</reference>
<evidence type="ECO:0000313" key="2">
    <source>
        <dbReference type="EMBL" id="JAG20647.1"/>
    </source>
</evidence>
<dbReference type="EMBL" id="GDHC01009914">
    <property type="protein sequence ID" value="JAQ08715.1"/>
    <property type="molecule type" value="Transcribed_RNA"/>
</dbReference>
<accession>A0A0A9XLZ4</accession>
<dbReference type="EMBL" id="GBHO01022958">
    <property type="protein sequence ID" value="JAG20646.1"/>
    <property type="molecule type" value="Transcribed_RNA"/>
</dbReference>
<keyword evidence="1" id="KW-0396">Initiation factor</keyword>
<dbReference type="EMBL" id="GBHO01022957">
    <property type="protein sequence ID" value="JAG20647.1"/>
    <property type="molecule type" value="Transcribed_RNA"/>
</dbReference>
<keyword evidence="1" id="KW-0648">Protein biosynthesis</keyword>
<protein>
    <submittedName>
        <fullName evidence="1">Translation initiation factor IF-2</fullName>
    </submittedName>
</protein>
<evidence type="ECO:0000313" key="1">
    <source>
        <dbReference type="EMBL" id="JAG20646.1"/>
    </source>
</evidence>
<reference evidence="1" key="2">
    <citation type="submission" date="2014-07" db="EMBL/GenBank/DDBJ databases">
        <authorList>
            <person name="Hull J."/>
        </authorList>
    </citation>
    <scope>NUCLEOTIDE SEQUENCE</scope>
</reference>
<sequence length="251" mass="27451">MYANYVKISPLLCSEKIESGEDERTVIDNSKIDEQYIAVSSASISSKPGVYTTKYHAPLSLNMSQQNTHVITITSQDSFTHTNTTVPSSNAFTSYQYLLDQEDPFPGQQPDVTHACGQYTPTLHPSSLSYGPSYRPNAVGVGVHQLQLQSPNQAIHPGAGAINPTYKDCTKSLQDIHLYQYQESNAVDSTGVYDVSNTYTRNASYPVVCDGANYYDSTYSSNNNYSSGGNAGEYAPTFHNDSTNFAACIVR</sequence>
<gene>
    <name evidence="1" type="primary">infB_67</name>
    <name evidence="2" type="synonym">infB_1</name>
    <name evidence="2" type="ORF">CM83_14043</name>
    <name evidence="1" type="ORF">CM83_14050</name>
    <name evidence="4" type="ORF">g.66336</name>
    <name evidence="3" type="ORF">g.66345</name>
</gene>